<keyword evidence="1" id="KW-0433">Leucine-rich repeat</keyword>
<dbReference type="InterPro" id="IPR055414">
    <property type="entry name" value="LRR_R13L4/SHOC2-like"/>
</dbReference>
<evidence type="ECO:0000259" key="4">
    <source>
        <dbReference type="Pfam" id="PF23598"/>
    </source>
</evidence>
<dbReference type="SUPFAM" id="SSF52058">
    <property type="entry name" value="L domain-like"/>
    <property type="match status" value="3"/>
</dbReference>
<dbReference type="SMART" id="SM00369">
    <property type="entry name" value="LRR_TYP"/>
    <property type="match status" value="4"/>
</dbReference>
<dbReference type="RefSeq" id="XP_048138545.1">
    <property type="nucleotide sequence ID" value="XM_048282588.1"/>
</dbReference>
<name>A0ABM3HPM2_9MYRT</name>
<dbReference type="PANTHER" id="PTHR11017">
    <property type="entry name" value="LEUCINE-RICH REPEAT-CONTAINING PROTEIN"/>
    <property type="match status" value="1"/>
</dbReference>
<dbReference type="Proteomes" id="UP000827889">
    <property type="component" value="Chromosome 7"/>
</dbReference>
<keyword evidence="5" id="KW-1185">Reference proteome</keyword>
<keyword evidence="2" id="KW-0677">Repeat</keyword>
<protein>
    <submittedName>
        <fullName evidence="6">Disease resistance protein TAO1-like</fullName>
    </submittedName>
</protein>
<dbReference type="GeneID" id="115733314"/>
<sequence>MHDQLRDLGREIVRQENAKEPWKRSRLWNHKDAEDVVDNSKGTRKIEALCLGNYGEGGRSYTAEQFKELANLRFFQMNGGNFTGDFQNLFPQLRWLQWRYCPSDFAAANFHPKKLVVLDLSYSEISEDWGGWGPLKVATELKVLNLTSCHSLKGTPDLSAFKSLEILILEYCGYLEEIHPSIGDLKTLVSLNVRGCCRLKELPAGVGKMENLRELILDETAIREIPISRARIPSSIGHLASLSVLDLRECSKLAQLPVSICSLTSLTELNLERTAIAELPESIVNLQNLRILDISWTHITELPRDIGMLAKLQVLRASGCKNLEGLPSNIAQPTSLKELYLDKSGISGLPESISKLSSLQLLGFEYCEKLQEIPEAPSGLRDLRITCRSRLCGKLKALPNLSSLKRLSQLIVEECFELTEVTGLEGLRSLSHLEVRGCPKICRLGAVESLESSRGLHIDEAFPDSSKLTSAKVSRPEGSLHLSNSKILQETIAGSCENLAEIEGLGGSKSSLTSDISESTSAGQSQDLLGLECVRESHFTNCLDGLISLKTLSVSGCTSLGQSLDLSNLKSLREFYAIDCKNLVEIRGLDGLESLVTLIISGCTSLGQSLDLSNSKNLHTLEAANCKNLVEIRGLDGLESLVTLDISGCTSLGQSLDLSKLKNLQTLKVANCKKLVGIQGLDVLESLKELRISGCTSLGQSLDLSKSKNLQTLKAANRKKLVGIQGLDTLKAANCENLVEIRGLDGLESLVTLSISGCTSLRQSPDLSKSKYLQTLKAANCKKLVGIRGLDRTSSVAPGDEASLLDRGGDVLALVVGAASG</sequence>
<proteinExistence type="predicted"/>
<dbReference type="InterPro" id="IPR057135">
    <property type="entry name" value="At4g27190-like_LRR"/>
</dbReference>
<dbReference type="PANTHER" id="PTHR11017:SF570">
    <property type="entry name" value="DISEASE RESISTANCE PROTEIN (TIR-NBS CLASS)-RELATED"/>
    <property type="match status" value="1"/>
</dbReference>
<dbReference type="InterPro" id="IPR003591">
    <property type="entry name" value="Leu-rich_rpt_typical-subtyp"/>
</dbReference>
<feature type="domain" description="Disease resistance protein At4g27190-like leucine-rich repeats" evidence="3">
    <location>
        <begin position="660"/>
        <end position="777"/>
    </location>
</feature>
<reference evidence="6" key="1">
    <citation type="submission" date="2025-08" db="UniProtKB">
        <authorList>
            <consortium name="RefSeq"/>
        </authorList>
    </citation>
    <scope>IDENTIFICATION</scope>
    <source>
        <tissue evidence="6">Leaf</tissue>
    </source>
</reference>
<evidence type="ECO:0000313" key="6">
    <source>
        <dbReference type="RefSeq" id="XP_048138545.1"/>
    </source>
</evidence>
<evidence type="ECO:0000256" key="2">
    <source>
        <dbReference type="ARBA" id="ARBA00022737"/>
    </source>
</evidence>
<accession>A0ABM3HPM2</accession>
<feature type="domain" description="Disease resistance R13L4/SHOC-2-like LRR" evidence="4">
    <location>
        <begin position="242"/>
        <end position="341"/>
    </location>
</feature>
<dbReference type="InterPro" id="IPR044974">
    <property type="entry name" value="Disease_R_plants"/>
</dbReference>
<dbReference type="Gene3D" id="3.80.10.10">
    <property type="entry name" value="Ribonuclease Inhibitor"/>
    <property type="match status" value="2"/>
</dbReference>
<evidence type="ECO:0000256" key="1">
    <source>
        <dbReference type="ARBA" id="ARBA00022614"/>
    </source>
</evidence>
<evidence type="ECO:0000259" key="3">
    <source>
        <dbReference type="Pfam" id="PF23247"/>
    </source>
</evidence>
<dbReference type="Pfam" id="PF23247">
    <property type="entry name" value="LRR_RPS2"/>
    <property type="match status" value="1"/>
</dbReference>
<dbReference type="Gene3D" id="3.40.1170.20">
    <property type="entry name" value="tRNA intron endonuclease, N-terminal domain"/>
    <property type="match status" value="4"/>
</dbReference>
<dbReference type="Pfam" id="PF23598">
    <property type="entry name" value="LRR_14"/>
    <property type="match status" value="1"/>
</dbReference>
<evidence type="ECO:0000313" key="5">
    <source>
        <dbReference type="Proteomes" id="UP000827889"/>
    </source>
</evidence>
<organism evidence="5 6">
    <name type="scientific">Rhodamnia argentea</name>
    <dbReference type="NCBI Taxonomy" id="178133"/>
    <lineage>
        <taxon>Eukaryota</taxon>
        <taxon>Viridiplantae</taxon>
        <taxon>Streptophyta</taxon>
        <taxon>Embryophyta</taxon>
        <taxon>Tracheophyta</taxon>
        <taxon>Spermatophyta</taxon>
        <taxon>Magnoliopsida</taxon>
        <taxon>eudicotyledons</taxon>
        <taxon>Gunneridae</taxon>
        <taxon>Pentapetalae</taxon>
        <taxon>rosids</taxon>
        <taxon>malvids</taxon>
        <taxon>Myrtales</taxon>
        <taxon>Myrtaceae</taxon>
        <taxon>Myrtoideae</taxon>
        <taxon>Myrteae</taxon>
        <taxon>Australasian group</taxon>
        <taxon>Rhodamnia</taxon>
    </lineage>
</organism>
<gene>
    <name evidence="6" type="primary">LOC115733314</name>
</gene>
<dbReference type="InterPro" id="IPR032675">
    <property type="entry name" value="LRR_dom_sf"/>
</dbReference>